<dbReference type="PIRSF" id="PIRSF029792">
    <property type="entry name" value="Pro_racemase"/>
    <property type="match status" value="1"/>
</dbReference>
<dbReference type="EMBL" id="CAFAAV010000175">
    <property type="protein sequence ID" value="CAB4830194.1"/>
    <property type="molecule type" value="Genomic_DNA"/>
</dbReference>
<evidence type="ECO:0000313" key="4">
    <source>
        <dbReference type="EMBL" id="CAB4830194.1"/>
    </source>
</evidence>
<accession>A0A6J7ABL9</accession>
<evidence type="ECO:0000313" key="6">
    <source>
        <dbReference type="EMBL" id="CAB5006278.1"/>
    </source>
</evidence>
<protein>
    <submittedName>
        <fullName evidence="4">Unannotated protein</fullName>
    </submittedName>
</protein>
<dbReference type="EMBL" id="CAESGF010000025">
    <property type="protein sequence ID" value="CAB4365192.1"/>
    <property type="molecule type" value="Genomic_DNA"/>
</dbReference>
<dbReference type="PANTHER" id="PTHR33442">
    <property type="entry name" value="TRANS-3-HYDROXY-L-PROLINE DEHYDRATASE"/>
    <property type="match status" value="1"/>
</dbReference>
<dbReference type="AlphaFoldDB" id="A0A6J7ABL9"/>
<dbReference type="InterPro" id="IPR008794">
    <property type="entry name" value="Pro_racemase_fam"/>
</dbReference>
<proteinExistence type="inferred from homology"/>
<evidence type="ECO:0000313" key="3">
    <source>
        <dbReference type="EMBL" id="CAB4738980.1"/>
    </source>
</evidence>
<comment type="similarity">
    <text evidence="1">Belongs to the proline racemase family.</text>
</comment>
<organism evidence="4">
    <name type="scientific">freshwater metagenome</name>
    <dbReference type="NCBI Taxonomy" id="449393"/>
    <lineage>
        <taxon>unclassified sequences</taxon>
        <taxon>metagenomes</taxon>
        <taxon>ecological metagenomes</taxon>
    </lineage>
</organism>
<reference evidence="4" key="1">
    <citation type="submission" date="2020-05" db="EMBL/GenBank/DDBJ databases">
        <authorList>
            <person name="Chiriac C."/>
            <person name="Salcher M."/>
            <person name="Ghai R."/>
            <person name="Kavagutti S V."/>
        </authorList>
    </citation>
    <scope>NUCLEOTIDE SEQUENCE</scope>
</reference>
<name>A0A6J7ABL9_9ZZZZ</name>
<evidence type="ECO:0000256" key="1">
    <source>
        <dbReference type="ARBA" id="ARBA00007529"/>
    </source>
</evidence>
<evidence type="ECO:0000313" key="5">
    <source>
        <dbReference type="EMBL" id="CAB4944603.1"/>
    </source>
</evidence>
<dbReference type="Pfam" id="PF05544">
    <property type="entry name" value="Pro_racemase"/>
    <property type="match status" value="1"/>
</dbReference>
<dbReference type="EMBL" id="CAFBMT010000015">
    <property type="protein sequence ID" value="CAB4944603.1"/>
    <property type="molecule type" value="Genomic_DNA"/>
</dbReference>
<dbReference type="EMBL" id="CAFBOL010000090">
    <property type="protein sequence ID" value="CAB5006278.1"/>
    <property type="molecule type" value="Genomic_DNA"/>
</dbReference>
<dbReference type="PANTHER" id="PTHR33442:SF1">
    <property type="entry name" value="TRANS-3-HYDROXY-L-PROLINE DEHYDRATASE"/>
    <property type="match status" value="1"/>
</dbReference>
<dbReference type="SUPFAM" id="SSF54506">
    <property type="entry name" value="Diaminopimelate epimerase-like"/>
    <property type="match status" value="1"/>
</dbReference>
<evidence type="ECO:0000313" key="2">
    <source>
        <dbReference type="EMBL" id="CAB4365192.1"/>
    </source>
</evidence>
<dbReference type="GO" id="GO:0016836">
    <property type="term" value="F:hydro-lyase activity"/>
    <property type="evidence" value="ECO:0007669"/>
    <property type="project" value="TreeGrafter"/>
</dbReference>
<dbReference type="Gene3D" id="3.10.310.10">
    <property type="entry name" value="Diaminopimelate Epimerase, Chain A, domain 1"/>
    <property type="match status" value="2"/>
</dbReference>
<dbReference type="EMBL" id="CAEZYF010000023">
    <property type="protein sequence ID" value="CAB4738980.1"/>
    <property type="molecule type" value="Genomic_DNA"/>
</dbReference>
<sequence length="337" mass="35731">MPARHLPVRTVDYHTGGEPFRIVVSEMPATVGSTVLERRTLAPGGPLDPIRALLCNEPRGHADMYGCFLVPANDNGARTGVLFWHKDGFSTACGHGTIALGVYAVDAGWVAAPEHGEVDVVLDVPSGRVTARVRREAGCTVSVAFRNVPSFVVARGIRVATSRGEITVDASFGGAIYGSARAADLGLSVAPQHLHELVQVGREIKAALLQCDDVRHPTDDRLSDVYGTIWFDELEPGAAGAVRQRNCTVFADGEVDRSPCGSGTSARLALLHATGQLQVGQTLEHFSIVGSRFLGSVVGVNDDGAVLTEIEGIAHRTGEHSFTLDPLDVLGLGFQLR</sequence>
<dbReference type="SFLD" id="SFLDS00028">
    <property type="entry name" value="Proline_Racemase"/>
    <property type="match status" value="1"/>
</dbReference>
<gene>
    <name evidence="3" type="ORF">UFOPK2656_02755</name>
    <name evidence="4" type="ORF">UFOPK3099_02005</name>
    <name evidence="5" type="ORF">UFOPK3651_02428</name>
    <name evidence="6" type="ORF">UFOPK3931_02546</name>
    <name evidence="2" type="ORF">UFOPK4189_02946</name>
</gene>